<accession>A0A1B7TEI3</accession>
<protein>
    <recommendedName>
        <fullName evidence="1">Anaphase-promoting complex subunit 4 long domain-containing protein</fullName>
    </recommendedName>
</protein>
<evidence type="ECO:0000313" key="2">
    <source>
        <dbReference type="EMBL" id="OBA27134.1"/>
    </source>
</evidence>
<dbReference type="AlphaFoldDB" id="A0A1B7TEI3"/>
<keyword evidence="3" id="KW-1185">Reference proteome</keyword>
<gene>
    <name evidence="2" type="ORF">HANVADRAFT_1966</name>
</gene>
<feature type="domain" description="Anaphase-promoting complex subunit 4 long" evidence="1">
    <location>
        <begin position="333"/>
        <end position="428"/>
    </location>
</feature>
<sequence length="628" mass="74875">MDSNNSFNLTNVIQDESLVEYISKDNMLLRYFLSFDSDIKFNINNLFLKDIIYHPYKNENKLCFITKKAEKLYKNNHEFTIFYKSLKNKTNPLQLDNLLLTPFTSIKIPEEYGDYLVDYSWIINDDNTFIVIFTDSYYLIYELPSIFKNITVNKGNIFNILNINFMESNLVFVKTFAKHDKPKKHSVIISHNKTTVDSVLKYISHDDVPWKQEDSLPYNNVSENFPIISQRDKDKNDNNMSVKDQLSSFPLKFLALECLGYQTWWNDIEGTTLIRLTVDAIIDPQIFDKFQICFDNDINFKICDIDLLNDNILSNLKKFINIENDIFIKDLWHFLRLHKKITKTYEYIQKSLTEIFRHEHSIEKFWKSAESHYEPNEDGSDLFSDLIKYMTTGVCDVELKEWFSKHFNSKQIKKYQKHLTDFYFKPIEIQSFYQSIDVFIDNLYEIEVFLKLNKSFTDLLSNSMTISIDNEFARLRQVVYEIFKKDNSKLSMRFSNVCKLLKLDQQQHLKFFDWIVSVSERLEKKQNNNNNKKLEKLNISFKNQMEIVSFMSLFNIKLKTIPRKKNHIFNKEMVRVDEKTGFNSMSYFNLQTKYLVEECINKIHLDVIEKQIYDSLTPIIREVLLTNV</sequence>
<dbReference type="Proteomes" id="UP000092321">
    <property type="component" value="Unassembled WGS sequence"/>
</dbReference>
<dbReference type="EMBL" id="LXPE01000010">
    <property type="protein sequence ID" value="OBA27134.1"/>
    <property type="molecule type" value="Genomic_DNA"/>
</dbReference>
<dbReference type="Pfam" id="PF12896">
    <property type="entry name" value="ANAPC4"/>
    <property type="match status" value="1"/>
</dbReference>
<organism evidence="2 3">
    <name type="scientific">Hanseniaspora valbyensis NRRL Y-1626</name>
    <dbReference type="NCBI Taxonomy" id="766949"/>
    <lineage>
        <taxon>Eukaryota</taxon>
        <taxon>Fungi</taxon>
        <taxon>Dikarya</taxon>
        <taxon>Ascomycota</taxon>
        <taxon>Saccharomycotina</taxon>
        <taxon>Saccharomycetes</taxon>
        <taxon>Saccharomycodales</taxon>
        <taxon>Saccharomycodaceae</taxon>
        <taxon>Hanseniaspora</taxon>
    </lineage>
</organism>
<proteinExistence type="predicted"/>
<comment type="caution">
    <text evidence="2">The sequence shown here is derived from an EMBL/GenBank/DDBJ whole genome shotgun (WGS) entry which is preliminary data.</text>
</comment>
<evidence type="ECO:0000313" key="3">
    <source>
        <dbReference type="Proteomes" id="UP000092321"/>
    </source>
</evidence>
<evidence type="ECO:0000259" key="1">
    <source>
        <dbReference type="Pfam" id="PF12896"/>
    </source>
</evidence>
<dbReference type="InterPro" id="IPR024790">
    <property type="entry name" value="APC4_long_dom"/>
</dbReference>
<reference evidence="3" key="1">
    <citation type="journal article" date="2016" name="Proc. Natl. Acad. Sci. U.S.A.">
        <title>Comparative genomics of biotechnologically important yeasts.</title>
        <authorList>
            <person name="Riley R."/>
            <person name="Haridas S."/>
            <person name="Wolfe K.H."/>
            <person name="Lopes M.R."/>
            <person name="Hittinger C.T."/>
            <person name="Goeker M."/>
            <person name="Salamov A.A."/>
            <person name="Wisecaver J.H."/>
            <person name="Long T.M."/>
            <person name="Calvey C.H."/>
            <person name="Aerts A.L."/>
            <person name="Barry K.W."/>
            <person name="Choi C."/>
            <person name="Clum A."/>
            <person name="Coughlan A.Y."/>
            <person name="Deshpande S."/>
            <person name="Douglass A.P."/>
            <person name="Hanson S.J."/>
            <person name="Klenk H.-P."/>
            <person name="LaButti K.M."/>
            <person name="Lapidus A."/>
            <person name="Lindquist E.A."/>
            <person name="Lipzen A.M."/>
            <person name="Meier-Kolthoff J.P."/>
            <person name="Ohm R.A."/>
            <person name="Otillar R.P."/>
            <person name="Pangilinan J.L."/>
            <person name="Peng Y."/>
            <person name="Rokas A."/>
            <person name="Rosa C.A."/>
            <person name="Scheuner C."/>
            <person name="Sibirny A.A."/>
            <person name="Slot J.C."/>
            <person name="Stielow J.B."/>
            <person name="Sun H."/>
            <person name="Kurtzman C.P."/>
            <person name="Blackwell M."/>
            <person name="Grigoriev I.V."/>
            <person name="Jeffries T.W."/>
        </authorList>
    </citation>
    <scope>NUCLEOTIDE SEQUENCE [LARGE SCALE GENOMIC DNA]</scope>
    <source>
        <strain evidence="3">NRRL Y-1626</strain>
    </source>
</reference>
<name>A0A1B7TEI3_9ASCO</name>